<evidence type="ECO:0000256" key="1">
    <source>
        <dbReference type="ARBA" id="ARBA00022679"/>
    </source>
</evidence>
<evidence type="ECO:0000313" key="13">
    <source>
        <dbReference type="Proteomes" id="UP001464891"/>
    </source>
</evidence>
<evidence type="ECO:0000256" key="6">
    <source>
        <dbReference type="ARBA" id="ARBA00022842"/>
    </source>
</evidence>
<evidence type="ECO:0000256" key="10">
    <source>
        <dbReference type="ARBA" id="ARBA00048304"/>
    </source>
</evidence>
<keyword evidence="13" id="KW-1185">Reference proteome</keyword>
<keyword evidence="2" id="KW-0548">Nucleotidyltransferase</keyword>
<evidence type="ECO:0000256" key="5">
    <source>
        <dbReference type="ARBA" id="ARBA00022840"/>
    </source>
</evidence>
<evidence type="ECO:0000256" key="3">
    <source>
        <dbReference type="ARBA" id="ARBA00022723"/>
    </source>
</evidence>
<evidence type="ECO:0000256" key="2">
    <source>
        <dbReference type="ARBA" id="ARBA00022695"/>
    </source>
</evidence>
<gene>
    <name evidence="12" type="ORF">NC998_24565</name>
</gene>
<dbReference type="EMBL" id="JAMPKM010000024">
    <property type="protein sequence ID" value="MEP0820276.1"/>
    <property type="molecule type" value="Genomic_DNA"/>
</dbReference>
<dbReference type="Proteomes" id="UP001464891">
    <property type="component" value="Unassembled WGS sequence"/>
</dbReference>
<keyword evidence="7" id="KW-0546">Nucleotide metabolism</keyword>
<comment type="catalytic activity">
    <reaction evidence="10">
        <text>GTP + ATP = 3',3'-cGAMP + 2 diphosphate</text>
        <dbReference type="Rhea" id="RHEA:35647"/>
        <dbReference type="ChEBI" id="CHEBI:30616"/>
        <dbReference type="ChEBI" id="CHEBI:33019"/>
        <dbReference type="ChEBI" id="CHEBI:37565"/>
        <dbReference type="ChEBI" id="CHEBI:71501"/>
    </reaction>
    <physiologicalReaction direction="left-to-right" evidence="10">
        <dbReference type="Rhea" id="RHEA:35648"/>
    </physiologicalReaction>
</comment>
<evidence type="ECO:0000256" key="9">
    <source>
        <dbReference type="ARBA" id="ARBA00044145"/>
    </source>
</evidence>
<keyword evidence="1" id="KW-0808">Transferase</keyword>
<evidence type="ECO:0000256" key="8">
    <source>
        <dbReference type="ARBA" id="ARBA00023118"/>
    </source>
</evidence>
<protein>
    <recommendedName>
        <fullName evidence="9">Cyclic GMP-AMP synthase</fullName>
    </recommendedName>
</protein>
<reference evidence="12 13" key="1">
    <citation type="submission" date="2022-04" db="EMBL/GenBank/DDBJ databases">
        <title>Positive selection, recombination, and allopatry shape intraspecific diversity of widespread and dominant cyanobacteria.</title>
        <authorList>
            <person name="Wei J."/>
            <person name="Shu W."/>
            <person name="Hu C."/>
        </authorList>
    </citation>
    <scope>NUCLEOTIDE SEQUENCE [LARGE SCALE GENOMIC DNA]</scope>
    <source>
        <strain evidence="12 13">GB2-A4</strain>
    </source>
</reference>
<name>A0ABV0JET2_9CYAN</name>
<feature type="domain" description="Cyclic GMP-AMP synthase DncV-like nucleotidyltransferase" evidence="11">
    <location>
        <begin position="54"/>
        <end position="134"/>
    </location>
</feature>
<sequence length="322" mass="37751">MANLQSQFERFHNIIKIDFDDSKPLREKRDLIVNNLRDGLKKLIPISTPSFSPFNQGSYDLATGVEPLKGEDYDIDVGIILNFSRFLYKPVEIKELVCSALQIGQRKVEIKRPCVRVQYLQNGEKRFHVDLAIYSTDIDRQGNEINYIAKGFPGSYEDKKIWELSEPFKLKTLLRSKFSNDLDRYQFRRTIRYLKRWKDYIFTSTGAGRPTGIALTACCYNFFIPQKSYVYNYQNYQYNDLLALQNVVSGMISTFDDDQISVMLPVQPYNDLFEKMTRRQMREMKLRLIYFQIVLNNVIHEYDISTACYKLQGVLGDDFPSI</sequence>
<keyword evidence="4" id="KW-0547">Nucleotide-binding</keyword>
<evidence type="ECO:0000256" key="7">
    <source>
        <dbReference type="ARBA" id="ARBA00023080"/>
    </source>
</evidence>
<comment type="caution">
    <text evidence="12">The sequence shown here is derived from an EMBL/GenBank/DDBJ whole genome shotgun (WGS) entry which is preliminary data.</text>
</comment>
<organism evidence="12 13">
    <name type="scientific">Trichocoleus desertorum GB2-A4</name>
    <dbReference type="NCBI Taxonomy" id="2933944"/>
    <lineage>
        <taxon>Bacteria</taxon>
        <taxon>Bacillati</taxon>
        <taxon>Cyanobacteriota</taxon>
        <taxon>Cyanophyceae</taxon>
        <taxon>Leptolyngbyales</taxon>
        <taxon>Trichocoleusaceae</taxon>
        <taxon>Trichocoleus</taxon>
    </lineage>
</organism>
<evidence type="ECO:0000259" key="11">
    <source>
        <dbReference type="Pfam" id="PF21654"/>
    </source>
</evidence>
<dbReference type="Pfam" id="PF21654">
    <property type="entry name" value="DncV-like_NTFase"/>
    <property type="match status" value="1"/>
</dbReference>
<evidence type="ECO:0000313" key="12">
    <source>
        <dbReference type="EMBL" id="MEP0820276.1"/>
    </source>
</evidence>
<keyword evidence="3" id="KW-0479">Metal-binding</keyword>
<keyword evidence="5" id="KW-0067">ATP-binding</keyword>
<evidence type="ECO:0000256" key="4">
    <source>
        <dbReference type="ARBA" id="ARBA00022741"/>
    </source>
</evidence>
<dbReference type="InterPro" id="IPR048445">
    <property type="entry name" value="DncV-like_NTFase"/>
</dbReference>
<keyword evidence="6" id="KW-0460">Magnesium</keyword>
<dbReference type="RefSeq" id="WP_190443370.1">
    <property type="nucleotide sequence ID" value="NZ_JAMPKM010000024.1"/>
</dbReference>
<keyword evidence="8" id="KW-0051">Antiviral defense</keyword>
<proteinExistence type="predicted"/>
<accession>A0ABV0JET2</accession>